<dbReference type="RefSeq" id="WP_183387459.1">
    <property type="nucleotide sequence ID" value="NZ_JACHXM010000007.1"/>
</dbReference>
<keyword evidence="2" id="KW-1185">Reference proteome</keyword>
<dbReference type="InterPro" id="IPR011990">
    <property type="entry name" value="TPR-like_helical_dom_sf"/>
</dbReference>
<dbReference type="InterPro" id="IPR036388">
    <property type="entry name" value="WH-like_DNA-bd_sf"/>
</dbReference>
<proteinExistence type="predicted"/>
<gene>
    <name evidence="1" type="ORF">FHR96_001952</name>
</gene>
<keyword evidence="1" id="KW-0238">DNA-binding</keyword>
<protein>
    <submittedName>
        <fullName evidence="1">DNA-binding transcriptional ArsR family regulator</fullName>
    </submittedName>
</protein>
<dbReference type="Gene3D" id="1.10.10.10">
    <property type="entry name" value="Winged helix-like DNA-binding domain superfamily/Winged helix DNA-binding domain"/>
    <property type="match status" value="1"/>
</dbReference>
<sequence length="406" mass="43200">MHSLITTAAQALAQGDPLGALNRVALCDDAPALALRGIAMAQLGEFERARTLLQRAARAFGPRQPVARARCVLAEAEIALVARELGWPGKALATARTTLEAQGDRVNAAHARYLEARRLLLIGRLDEAEARLTDMPAHALSPASRASCELVKAGIALRRLQTSEARAAFRRAAQAARMAGVPALMAEIEQASQALIRPAATLIAAGETRPLRLEEVEALLATPTLVVDACRHVVRDSHTAISLSRRPVLFTLTRLLGEAWPAGVPRQTLIAQAFRLRHCDASHRARLRVEIGRLRRALGSLAGVVATPGGYRLSLPEGQPVAVLAPPIEGRHARLLALLADGEAWSSSALALALGTSQRSVQRALDALSTDGKVEAMGRGRSRRWLAPPVPGFPTTLLLPAALPST</sequence>
<name>A0A7W5G551_9GAMM</name>
<evidence type="ECO:0000313" key="1">
    <source>
        <dbReference type="EMBL" id="MBB3141078.1"/>
    </source>
</evidence>
<dbReference type="Gene3D" id="1.25.40.10">
    <property type="entry name" value="Tetratricopeptide repeat domain"/>
    <property type="match status" value="1"/>
</dbReference>
<comment type="caution">
    <text evidence="1">The sequence shown here is derived from an EMBL/GenBank/DDBJ whole genome shotgun (WGS) entry which is preliminary data.</text>
</comment>
<dbReference type="InterPro" id="IPR036390">
    <property type="entry name" value="WH_DNA-bd_sf"/>
</dbReference>
<organism evidence="1 2">
    <name type="scientific">Halomonas organivorans</name>
    <dbReference type="NCBI Taxonomy" id="257772"/>
    <lineage>
        <taxon>Bacteria</taxon>
        <taxon>Pseudomonadati</taxon>
        <taxon>Pseudomonadota</taxon>
        <taxon>Gammaproteobacteria</taxon>
        <taxon>Oceanospirillales</taxon>
        <taxon>Halomonadaceae</taxon>
        <taxon>Halomonas</taxon>
    </lineage>
</organism>
<dbReference type="GO" id="GO:0003677">
    <property type="term" value="F:DNA binding"/>
    <property type="evidence" value="ECO:0007669"/>
    <property type="project" value="UniProtKB-KW"/>
</dbReference>
<evidence type="ECO:0000313" key="2">
    <source>
        <dbReference type="Proteomes" id="UP000525987"/>
    </source>
</evidence>
<accession>A0A7W5G551</accession>
<dbReference type="SUPFAM" id="SSF48452">
    <property type="entry name" value="TPR-like"/>
    <property type="match status" value="1"/>
</dbReference>
<dbReference type="Proteomes" id="UP000525987">
    <property type="component" value="Unassembled WGS sequence"/>
</dbReference>
<dbReference type="SUPFAM" id="SSF46785">
    <property type="entry name" value="Winged helix' DNA-binding domain"/>
    <property type="match status" value="1"/>
</dbReference>
<reference evidence="1 2" key="1">
    <citation type="submission" date="2020-08" db="EMBL/GenBank/DDBJ databases">
        <title>Genomic Encyclopedia of Type Strains, Phase III (KMG-III): the genomes of soil and plant-associated and newly described type strains.</title>
        <authorList>
            <person name="Whitman W."/>
        </authorList>
    </citation>
    <scope>NUCLEOTIDE SEQUENCE [LARGE SCALE GENOMIC DNA]</scope>
    <source>
        <strain evidence="1 2">CECT 5995</strain>
    </source>
</reference>
<dbReference type="AlphaFoldDB" id="A0A7W5G551"/>
<dbReference type="EMBL" id="JACHXM010000007">
    <property type="protein sequence ID" value="MBB3141078.1"/>
    <property type="molecule type" value="Genomic_DNA"/>
</dbReference>